<dbReference type="PANTHER" id="PTHR43594">
    <property type="entry name" value="QUERCETIN 2,3-DIOXYGENASE"/>
    <property type="match status" value="1"/>
</dbReference>
<organism evidence="6 7">
    <name type="scientific">Campylobacter curvus (strain 525.92)</name>
    <dbReference type="NCBI Taxonomy" id="360105"/>
    <lineage>
        <taxon>Bacteria</taxon>
        <taxon>Pseudomonadati</taxon>
        <taxon>Campylobacterota</taxon>
        <taxon>Epsilonproteobacteria</taxon>
        <taxon>Campylobacterales</taxon>
        <taxon>Campylobacteraceae</taxon>
        <taxon>Campylobacter</taxon>
    </lineage>
</organism>
<dbReference type="InterPro" id="IPR011051">
    <property type="entry name" value="RmlC_Cupin_sf"/>
</dbReference>
<evidence type="ECO:0000259" key="5">
    <source>
        <dbReference type="Pfam" id="PF05726"/>
    </source>
</evidence>
<proteinExistence type="inferred from homology"/>
<dbReference type="InterPro" id="IPR008778">
    <property type="entry name" value="Pirin_C_dom"/>
</dbReference>
<dbReference type="OrthoDB" id="9780903at2"/>
<dbReference type="SUPFAM" id="SSF51182">
    <property type="entry name" value="RmlC-like cupins"/>
    <property type="match status" value="1"/>
</dbReference>
<feature type="binding site" evidence="2">
    <location>
        <position position="107"/>
    </location>
    <ligand>
        <name>Fe cation</name>
        <dbReference type="ChEBI" id="CHEBI:24875"/>
    </ligand>
</feature>
<keyword evidence="2" id="KW-0479">Metal-binding</keyword>
<evidence type="ECO:0000259" key="4">
    <source>
        <dbReference type="Pfam" id="PF02678"/>
    </source>
</evidence>
<dbReference type="STRING" id="360105.CCV52592_1938"/>
<feature type="domain" description="Pirin N-terminal" evidence="4">
    <location>
        <begin position="32"/>
        <end position="129"/>
    </location>
</feature>
<dbReference type="InterPro" id="IPR014710">
    <property type="entry name" value="RmlC-like_jellyroll"/>
</dbReference>
<dbReference type="HOGENOM" id="CLU_045717_5_1_7"/>
<evidence type="ECO:0000313" key="7">
    <source>
        <dbReference type="Proteomes" id="UP000006380"/>
    </source>
</evidence>
<evidence type="ECO:0000256" key="2">
    <source>
        <dbReference type="PIRSR" id="PIRSR006232-1"/>
    </source>
</evidence>
<feature type="domain" description="Pirin C-terminal" evidence="5">
    <location>
        <begin position="184"/>
        <end position="285"/>
    </location>
</feature>
<dbReference type="InterPro" id="IPR003829">
    <property type="entry name" value="Pirin_N_dom"/>
</dbReference>
<dbReference type="Pfam" id="PF02678">
    <property type="entry name" value="Pirin"/>
    <property type="match status" value="1"/>
</dbReference>
<evidence type="ECO:0000256" key="3">
    <source>
        <dbReference type="RuleBase" id="RU003457"/>
    </source>
</evidence>
<keyword evidence="2" id="KW-0408">Iron</keyword>
<evidence type="ECO:0000313" key="6">
    <source>
        <dbReference type="EMBL" id="EAT99749.1"/>
    </source>
</evidence>
<comment type="cofactor">
    <cofactor evidence="2">
        <name>Fe cation</name>
        <dbReference type="ChEBI" id="CHEBI:24875"/>
    </cofactor>
    <text evidence="2">Binds 1 Fe cation per subunit.</text>
</comment>
<name>A7GZN6_CAMC5</name>
<dbReference type="Gene3D" id="2.60.120.10">
    <property type="entry name" value="Jelly Rolls"/>
    <property type="match status" value="2"/>
</dbReference>
<dbReference type="Pfam" id="PF05726">
    <property type="entry name" value="Pirin_C"/>
    <property type="match status" value="1"/>
</dbReference>
<dbReference type="AlphaFoldDB" id="A7GZN6"/>
<keyword evidence="7" id="KW-1185">Reference proteome</keyword>
<sequence>MRKIESVYVPHETHWVGNGFRVHNFIPSGFGLDMKRMDPFILLDYNAKMSVSPSDTARGVGAHPHRGFETVTIAYEGKVEHHDSFGDGGIIGTGDVQWMSAASGVLHKEFYESGFNKTGGDFCMVQLWVNLASEFKMSEPKYQAIANDKMGVYDLGGGGRIEVIAGEYEGVNGAARTYSPVHLMNAKLQSGQSTEFSFEEHFNTALLIIKGAVVVNESEIVPQDNLALFENNGTDFSIRALEDSMVLVMSGEPLNEPIVHYGPFVMNTKEELNQAFIDFESGKFGHLE</sequence>
<accession>A7GZN6</accession>
<feature type="binding site" evidence="2">
    <location>
        <position position="65"/>
    </location>
    <ligand>
        <name>Fe cation</name>
        <dbReference type="ChEBI" id="CHEBI:24875"/>
    </ligand>
</feature>
<reference evidence="6" key="1">
    <citation type="submission" date="2016-07" db="EMBL/GenBank/DDBJ databases">
        <title>Comparative genomics of the Campylobacter concisus group.</title>
        <authorList>
            <person name="Miller W.G."/>
            <person name="Yee E."/>
            <person name="Chapman M.H."/>
            <person name="Huynh S."/>
            <person name="Bono J.L."/>
            <person name="On S.L.W."/>
            <person name="StLeger J."/>
            <person name="Foster G."/>
            <person name="Parker C.T."/>
        </authorList>
    </citation>
    <scope>NUCLEOTIDE SEQUENCE</scope>
    <source>
        <strain evidence="6">525.92</strain>
    </source>
</reference>
<dbReference type="KEGG" id="ccv:CCV52592_1938"/>
<dbReference type="PIRSF" id="PIRSF006232">
    <property type="entry name" value="Pirin"/>
    <property type="match status" value="1"/>
</dbReference>
<dbReference type="PANTHER" id="PTHR43594:SF1">
    <property type="entry name" value="QUERCETIN 2,3-DIOXYGENASE PA2418-RELATED"/>
    <property type="match status" value="1"/>
</dbReference>
<comment type="similarity">
    <text evidence="1 3">Belongs to the pirin family.</text>
</comment>
<feature type="binding site" evidence="2">
    <location>
        <position position="109"/>
    </location>
    <ligand>
        <name>Fe cation</name>
        <dbReference type="ChEBI" id="CHEBI:24875"/>
    </ligand>
</feature>
<dbReference type="Proteomes" id="UP000006380">
    <property type="component" value="Chromosome"/>
</dbReference>
<protein>
    <submittedName>
        <fullName evidence="6">Pirin family protein</fullName>
    </submittedName>
</protein>
<dbReference type="EMBL" id="CP000767">
    <property type="protein sequence ID" value="EAT99749.1"/>
    <property type="molecule type" value="Genomic_DNA"/>
</dbReference>
<dbReference type="InterPro" id="IPR053186">
    <property type="entry name" value="QDO-related"/>
</dbReference>
<dbReference type="RefSeq" id="WP_011992544.1">
    <property type="nucleotide sequence ID" value="NC_009715.2"/>
</dbReference>
<feature type="binding site" evidence="2">
    <location>
        <position position="63"/>
    </location>
    <ligand>
        <name>Fe cation</name>
        <dbReference type="ChEBI" id="CHEBI:24875"/>
    </ligand>
</feature>
<dbReference type="GO" id="GO:0046872">
    <property type="term" value="F:metal ion binding"/>
    <property type="evidence" value="ECO:0007669"/>
    <property type="project" value="UniProtKB-KW"/>
</dbReference>
<gene>
    <name evidence="6" type="ORF">CCV52592_1938</name>
</gene>
<evidence type="ECO:0000256" key="1">
    <source>
        <dbReference type="ARBA" id="ARBA00008416"/>
    </source>
</evidence>
<dbReference type="InterPro" id="IPR012093">
    <property type="entry name" value="Pirin"/>
</dbReference>
<dbReference type="CDD" id="cd02247">
    <property type="entry name" value="cupin_pirin_C"/>
    <property type="match status" value="1"/>
</dbReference>